<evidence type="ECO:0000313" key="2">
    <source>
        <dbReference type="EMBL" id="AHI57847.1"/>
    </source>
</evidence>
<dbReference type="RefSeq" id="WP_025317218.1">
    <property type="nucleotide sequence ID" value="NZ_CP002082.1"/>
</dbReference>
<accession>W0GQN2</accession>
<feature type="chain" id="PRO_5009977256" description="Lipoprotein" evidence="1">
    <location>
        <begin position="24"/>
        <end position="180"/>
    </location>
</feature>
<proteinExistence type="predicted"/>
<dbReference type="Proteomes" id="UP000019260">
    <property type="component" value="Chromosome"/>
</dbReference>
<sequence length="180" mass="19587">MKKILAILGAVGLTATGTSTVVACNKPENPKPPVLGGLTASDFSQVLLNVDSKEKLNTTVVKVIATKAESAYQKVINDNLDLFGNAFMITYKGWDGTSSLKNGDTIHLTISKANDDQIREFYKEQHSDFISPEQLALARKMQGYLSGTKFDGDVLISDQNFRKNISNITFNQPITVTGSL</sequence>
<dbReference type="PROSITE" id="PS51257">
    <property type="entry name" value="PROKAR_LIPOPROTEIN"/>
    <property type="match status" value="1"/>
</dbReference>
<name>W0GQN2_9MOLU</name>
<gene>
    <name evidence="2" type="ORF">P344_02500</name>
</gene>
<dbReference type="PATRIC" id="fig|838561.3.peg.481"/>
<dbReference type="NCBIfam" id="NF038029">
    <property type="entry name" value="LP_plasma"/>
    <property type="match status" value="1"/>
</dbReference>
<feature type="signal peptide" evidence="1">
    <location>
        <begin position="1"/>
        <end position="23"/>
    </location>
</feature>
<keyword evidence="3" id="KW-1185">Reference proteome</keyword>
<evidence type="ECO:0008006" key="4">
    <source>
        <dbReference type="Google" id="ProtNLM"/>
    </source>
</evidence>
<dbReference type="AlphaFoldDB" id="W0GQN2"/>
<evidence type="ECO:0000313" key="3">
    <source>
        <dbReference type="Proteomes" id="UP000019260"/>
    </source>
</evidence>
<organism evidence="2 3">
    <name type="scientific">Spiroplasma mirum ATCC 29335</name>
    <dbReference type="NCBI Taxonomy" id="838561"/>
    <lineage>
        <taxon>Bacteria</taxon>
        <taxon>Bacillati</taxon>
        <taxon>Mycoplasmatota</taxon>
        <taxon>Mollicutes</taxon>
        <taxon>Entomoplasmatales</taxon>
        <taxon>Spiroplasmataceae</taxon>
        <taxon>Spiroplasma</taxon>
    </lineage>
</organism>
<reference evidence="2 3" key="1">
    <citation type="submission" date="2013-09" db="EMBL/GenBank/DDBJ databases">
        <title>Complete genome sequence of Spiroplasma mirum suckling mouse cataract agent.</title>
        <authorList>
            <person name="Landry C.A."/>
            <person name="Bastian F.O."/>
            <person name="Thune R.L."/>
        </authorList>
    </citation>
    <scope>NUCLEOTIDE SEQUENCE [LARGE SCALE GENOMIC DNA]</scope>
    <source>
        <strain evidence="2 3">SMCA</strain>
    </source>
</reference>
<evidence type="ECO:0000256" key="1">
    <source>
        <dbReference type="SAM" id="SignalP"/>
    </source>
</evidence>
<dbReference type="EMBL" id="CP006720">
    <property type="protein sequence ID" value="AHI57847.1"/>
    <property type="molecule type" value="Genomic_DNA"/>
</dbReference>
<dbReference type="OrthoDB" id="390365at2"/>
<dbReference type="InterPro" id="IPR054816">
    <property type="entry name" value="Lipoprotein_mollicutes-type_CS"/>
</dbReference>
<dbReference type="HOGENOM" id="CLU_1364878_0_0_14"/>
<keyword evidence="1" id="KW-0732">Signal</keyword>
<dbReference type="KEGG" id="smia:P344_02500"/>
<dbReference type="KEGG" id="smir:SMM_0416"/>
<dbReference type="NCBIfam" id="NF045726">
    <property type="entry name" value="XXplasma_LP"/>
    <property type="match status" value="1"/>
</dbReference>
<dbReference type="STRING" id="838561.P344_02500"/>
<protein>
    <recommendedName>
        <fullName evidence="4">Lipoprotein</fullName>
    </recommendedName>
</protein>